<dbReference type="PANTHER" id="PTHR40278">
    <property type="entry name" value="DNA UTILIZATION PROTEIN HOFN"/>
    <property type="match status" value="1"/>
</dbReference>
<evidence type="ECO:0000313" key="2">
    <source>
        <dbReference type="Proteomes" id="UP000198992"/>
    </source>
</evidence>
<dbReference type="OrthoDB" id="8196557at2"/>
<gene>
    <name evidence="1" type="ORF">SAMN05444164_6142</name>
</gene>
<name>A0A1H5EAR5_9BRAD</name>
<dbReference type="RefSeq" id="WP_092123207.1">
    <property type="nucleotide sequence ID" value="NZ_FNTH01000001.1"/>
</dbReference>
<dbReference type="Pfam" id="PF05137">
    <property type="entry name" value="PilN"/>
    <property type="match status" value="1"/>
</dbReference>
<dbReference type="AlphaFoldDB" id="A0A1H5EAR5"/>
<proteinExistence type="predicted"/>
<dbReference type="Proteomes" id="UP000198992">
    <property type="component" value="Unassembled WGS sequence"/>
</dbReference>
<reference evidence="1 2" key="1">
    <citation type="submission" date="2016-10" db="EMBL/GenBank/DDBJ databases">
        <authorList>
            <person name="de Groot N.N."/>
        </authorList>
    </citation>
    <scope>NUCLEOTIDE SEQUENCE [LARGE SCALE GENOMIC DNA]</scope>
    <source>
        <strain evidence="1 2">MT12</strain>
    </source>
</reference>
<accession>A0A1H5EAR5</accession>
<sequence length="357" mass="38339">MAILAEARQWFEQWIGAVATVVDGVAGRFMRRRSIELDENADGTFTARATASRDGSPSAPVSFRLDHDVPQPPLSTEWKTAFDGSRIEVRLRSDHVVSRVLDFPSQAGGFLDGMIRAQVDRLTPWTAADAVFGWGAPQPISNDRIEVAFSATAASKVDPLIRMARMLGVATVAVSAPAVGGDGAPQQVTLLDRSLRGLAGPAVPRLLRIGLVSTAATAAVSLLLNIYLGGWLQSEQEDLQHRISQRRAALRLDANGDSSGLGLLAKRKQTTPSSVMVLEAISRVLPDTTYVTELRIEGNKVQVVGLTQDAPSLIRLLEQSPQFTRATFFAPTTRAANESAERFHVEANISASFGSGS</sequence>
<organism evidence="1 2">
    <name type="scientific">Bradyrhizobium erythrophlei</name>
    <dbReference type="NCBI Taxonomy" id="1437360"/>
    <lineage>
        <taxon>Bacteria</taxon>
        <taxon>Pseudomonadati</taxon>
        <taxon>Pseudomonadota</taxon>
        <taxon>Alphaproteobacteria</taxon>
        <taxon>Hyphomicrobiales</taxon>
        <taxon>Nitrobacteraceae</taxon>
        <taxon>Bradyrhizobium</taxon>
    </lineage>
</organism>
<protein>
    <submittedName>
        <fullName evidence="1">General secretion pathway protein L</fullName>
    </submittedName>
</protein>
<evidence type="ECO:0000313" key="1">
    <source>
        <dbReference type="EMBL" id="SED88074.1"/>
    </source>
</evidence>
<dbReference type="PANTHER" id="PTHR40278:SF1">
    <property type="entry name" value="DNA UTILIZATION PROTEIN HOFN"/>
    <property type="match status" value="1"/>
</dbReference>
<dbReference type="EMBL" id="FNTH01000001">
    <property type="protein sequence ID" value="SED88074.1"/>
    <property type="molecule type" value="Genomic_DNA"/>
</dbReference>
<dbReference type="InterPro" id="IPR052534">
    <property type="entry name" value="Extracell_DNA_Util/SecSys_Comp"/>
</dbReference>
<dbReference type="InterPro" id="IPR007813">
    <property type="entry name" value="PilN"/>
</dbReference>